<dbReference type="PANTHER" id="PTHR43829">
    <property type="entry name" value="AQUAPORIN OR AQUAGLYCEROPORIN RELATED"/>
    <property type="match status" value="1"/>
</dbReference>
<feature type="transmembrane region" description="Helical" evidence="8">
    <location>
        <begin position="218"/>
        <end position="239"/>
    </location>
</feature>
<dbReference type="RefSeq" id="WP_264068315.1">
    <property type="nucleotide sequence ID" value="NZ_JACKTY010000029.1"/>
</dbReference>
<keyword evidence="10" id="KW-1185">Reference proteome</keyword>
<feature type="transmembrane region" description="Helical" evidence="8">
    <location>
        <begin position="161"/>
        <end position="186"/>
    </location>
</feature>
<dbReference type="Pfam" id="PF00230">
    <property type="entry name" value="MIP"/>
    <property type="match status" value="1"/>
</dbReference>
<dbReference type="InterPro" id="IPR000425">
    <property type="entry name" value="MIP"/>
</dbReference>
<keyword evidence="5 8" id="KW-1133">Transmembrane helix</keyword>
<dbReference type="Proteomes" id="UP001526201">
    <property type="component" value="Unassembled WGS sequence"/>
</dbReference>
<evidence type="ECO:0000256" key="3">
    <source>
        <dbReference type="ARBA" id="ARBA00022448"/>
    </source>
</evidence>
<accession>A0ABT3CD38</accession>
<dbReference type="PRINTS" id="PR00783">
    <property type="entry name" value="MINTRINSICP"/>
</dbReference>
<dbReference type="Gene3D" id="1.20.1080.10">
    <property type="entry name" value="Glycerol uptake facilitator protein"/>
    <property type="match status" value="1"/>
</dbReference>
<protein>
    <submittedName>
        <fullName evidence="9">Aquaporin family protein</fullName>
    </submittedName>
</protein>
<dbReference type="PANTHER" id="PTHR43829:SF9">
    <property type="entry name" value="AQUAPORIN-9"/>
    <property type="match status" value="1"/>
</dbReference>
<dbReference type="InterPro" id="IPR050363">
    <property type="entry name" value="MIP/Aquaporin"/>
</dbReference>
<gene>
    <name evidence="9" type="ORF">H7J73_15200</name>
</gene>
<keyword evidence="4 7" id="KW-0812">Transmembrane</keyword>
<evidence type="ECO:0000256" key="8">
    <source>
        <dbReference type="SAM" id="Phobius"/>
    </source>
</evidence>
<evidence type="ECO:0000313" key="10">
    <source>
        <dbReference type="Proteomes" id="UP001526201"/>
    </source>
</evidence>
<evidence type="ECO:0000313" key="9">
    <source>
        <dbReference type="EMBL" id="MCV7227380.1"/>
    </source>
</evidence>
<dbReference type="SUPFAM" id="SSF81338">
    <property type="entry name" value="Aquaporin-like"/>
    <property type="match status" value="1"/>
</dbReference>
<feature type="transmembrane region" description="Helical" evidence="8">
    <location>
        <begin position="90"/>
        <end position="108"/>
    </location>
</feature>
<evidence type="ECO:0000256" key="7">
    <source>
        <dbReference type="RuleBase" id="RU000477"/>
    </source>
</evidence>
<keyword evidence="3 7" id="KW-0813">Transport</keyword>
<feature type="transmembrane region" description="Helical" evidence="8">
    <location>
        <begin position="6"/>
        <end position="30"/>
    </location>
</feature>
<evidence type="ECO:0000256" key="2">
    <source>
        <dbReference type="ARBA" id="ARBA00006175"/>
    </source>
</evidence>
<feature type="transmembrane region" description="Helical" evidence="8">
    <location>
        <begin position="42"/>
        <end position="61"/>
    </location>
</feature>
<evidence type="ECO:0000256" key="5">
    <source>
        <dbReference type="ARBA" id="ARBA00022989"/>
    </source>
</evidence>
<sequence>MSNIDIFIWEFLGTAVLCLLGNGSVAAVVLKNSFSHGGGGDWIVIVLGWGFGVFAGASVAAPSGGHINPAVTLAVAISGGVPWSSVPVYWAAQLLGGFVGAWLAWAAFKLQFDAMEDNSGTRGIFCTSPAIRNAPWNMVTEAIATFVLILWVLVNPPANEALGYAGVTFVIITIGFALGGPTGYAVNPARDLGPRLAYALLPIKGKADPGWSYSWVPIVAPLIGATLAAGLAQILPVVASS</sequence>
<dbReference type="InterPro" id="IPR022357">
    <property type="entry name" value="MIP_CS"/>
</dbReference>
<dbReference type="EMBL" id="JACKTY010000029">
    <property type="protein sequence ID" value="MCV7227380.1"/>
    <property type="molecule type" value="Genomic_DNA"/>
</dbReference>
<organism evidence="9 10">
    <name type="scientific">Mycolicibacterium komossense</name>
    <dbReference type="NCBI Taxonomy" id="1779"/>
    <lineage>
        <taxon>Bacteria</taxon>
        <taxon>Bacillati</taxon>
        <taxon>Actinomycetota</taxon>
        <taxon>Actinomycetes</taxon>
        <taxon>Mycobacteriales</taxon>
        <taxon>Mycobacteriaceae</taxon>
        <taxon>Mycolicibacterium</taxon>
    </lineage>
</organism>
<evidence type="ECO:0000256" key="4">
    <source>
        <dbReference type="ARBA" id="ARBA00022692"/>
    </source>
</evidence>
<feature type="transmembrane region" description="Helical" evidence="8">
    <location>
        <begin position="134"/>
        <end position="154"/>
    </location>
</feature>
<evidence type="ECO:0000256" key="1">
    <source>
        <dbReference type="ARBA" id="ARBA00004141"/>
    </source>
</evidence>
<comment type="subcellular location">
    <subcellularLocation>
        <location evidence="1">Membrane</location>
        <topology evidence="1">Multi-pass membrane protein</topology>
    </subcellularLocation>
</comment>
<comment type="caution">
    <text evidence="9">The sequence shown here is derived from an EMBL/GenBank/DDBJ whole genome shotgun (WGS) entry which is preliminary data.</text>
</comment>
<proteinExistence type="inferred from homology"/>
<keyword evidence="6 8" id="KW-0472">Membrane</keyword>
<dbReference type="PROSITE" id="PS00221">
    <property type="entry name" value="MIP"/>
    <property type="match status" value="1"/>
</dbReference>
<evidence type="ECO:0000256" key="6">
    <source>
        <dbReference type="ARBA" id="ARBA00023136"/>
    </source>
</evidence>
<name>A0ABT3CD38_9MYCO</name>
<dbReference type="InterPro" id="IPR023271">
    <property type="entry name" value="Aquaporin-like"/>
</dbReference>
<comment type="similarity">
    <text evidence="2 7">Belongs to the MIP/aquaporin (TC 1.A.8) family.</text>
</comment>
<reference evidence="9 10" key="1">
    <citation type="journal article" date="2022" name="BMC Genomics">
        <title>Comparative genome analysis of mycobacteria focusing on tRNA and non-coding RNA.</title>
        <authorList>
            <person name="Behra P.R.K."/>
            <person name="Pettersson B.M.F."/>
            <person name="Ramesh M."/>
            <person name="Das S."/>
            <person name="Dasgupta S."/>
            <person name="Kirsebom L.A."/>
        </authorList>
    </citation>
    <scope>NUCLEOTIDE SEQUENCE [LARGE SCALE GENOMIC DNA]</scope>
    <source>
        <strain evidence="9 10">DSM 44078</strain>
    </source>
</reference>